<organism evidence="2 3">
    <name type="scientific">Cystobacter fuscus</name>
    <dbReference type="NCBI Taxonomy" id="43"/>
    <lineage>
        <taxon>Bacteria</taxon>
        <taxon>Pseudomonadati</taxon>
        <taxon>Myxococcota</taxon>
        <taxon>Myxococcia</taxon>
        <taxon>Myxococcales</taxon>
        <taxon>Cystobacterineae</taxon>
        <taxon>Archangiaceae</taxon>
        <taxon>Cystobacter</taxon>
    </lineage>
</organism>
<evidence type="ECO:0000259" key="1">
    <source>
        <dbReference type="Pfam" id="PF14332"/>
    </source>
</evidence>
<feature type="domain" description="PatA-like N-terminal" evidence="1">
    <location>
        <begin position="6"/>
        <end position="162"/>
    </location>
</feature>
<dbReference type="InterPro" id="IPR037257">
    <property type="entry name" value="T2SS_E_N_sf"/>
</dbReference>
<dbReference type="Pfam" id="PF14332">
    <property type="entry name" value="DUF4388"/>
    <property type="match status" value="1"/>
</dbReference>
<reference evidence="2 3" key="1">
    <citation type="submission" date="2017-06" db="EMBL/GenBank/DDBJ databases">
        <title>Sequencing and comparative analysis of myxobacterial genomes.</title>
        <authorList>
            <person name="Rupp O."/>
            <person name="Goesmann A."/>
            <person name="Sogaard-Andersen L."/>
        </authorList>
    </citation>
    <scope>NUCLEOTIDE SEQUENCE [LARGE SCALE GENOMIC DNA]</scope>
    <source>
        <strain evidence="2 3">DSM 52655</strain>
    </source>
</reference>
<proteinExistence type="predicted"/>
<dbReference type="SUPFAM" id="SSF160246">
    <property type="entry name" value="EspE N-terminal domain-like"/>
    <property type="match status" value="1"/>
</dbReference>
<evidence type="ECO:0000313" key="2">
    <source>
        <dbReference type="EMBL" id="ATB39370.1"/>
    </source>
</evidence>
<accession>A0A250J762</accession>
<evidence type="ECO:0000313" key="3">
    <source>
        <dbReference type="Proteomes" id="UP000217257"/>
    </source>
</evidence>
<dbReference type="Proteomes" id="UP000217257">
    <property type="component" value="Chromosome"/>
</dbReference>
<dbReference type="RefSeq" id="WP_095987410.1">
    <property type="nucleotide sequence ID" value="NZ_CP022098.1"/>
</dbReference>
<dbReference type="AlphaFoldDB" id="A0A250J762"/>
<gene>
    <name evidence="2" type="ORF">CYFUS_004814</name>
</gene>
<dbReference type="EMBL" id="CP022098">
    <property type="protein sequence ID" value="ATB39370.1"/>
    <property type="molecule type" value="Genomic_DNA"/>
</dbReference>
<name>A0A250J762_9BACT</name>
<protein>
    <recommendedName>
        <fullName evidence="1">PatA-like N-terminal domain-containing protein</fullName>
    </recommendedName>
</protein>
<dbReference type="InterPro" id="IPR025497">
    <property type="entry name" value="PatA-like_N"/>
</dbReference>
<sequence length="392" mass="43466">MERFKGNLASYGLSLLMPAFVDASGLEGTLKVERGAVRRQFFIRDGHLVGESSTEPREHLGQVLARMRILDASRAAQAFEAAETARVPFGTFVVERGLVERARLLEAMEHKAREALFDSYGWQSGEVEFVPGLPAPGRVVELPRMALRELHRDAMTRQREWKVFWTLFAGPGTTFGVCREFALEAASTAEEHLLRMAEQGVTLGALLAASPEGPVHGARWVLRLYRRGALLPRQTQEPRQDEAAALAALLEQARRRVEAGQYEEAVAVAAQALERAPIPEAHALYREAEVRLMVALADEVLALDGRLLFEPLPRPTPPSLTADDLYLYSKLRGSRSVREVLRNTAMGELAAYRALRRLMAADVVRLRPEQEDTAARGRTKTDPYGVPIVVVG</sequence>
<dbReference type="KEGG" id="cfus:CYFUS_004814"/>